<dbReference type="GO" id="GO:0005524">
    <property type="term" value="F:ATP binding"/>
    <property type="evidence" value="ECO:0007669"/>
    <property type="project" value="UniProtKB-UniRule"/>
</dbReference>
<reference evidence="15 17" key="3">
    <citation type="submission" date="2019-04" db="EMBL/GenBank/DDBJ databases">
        <authorList>
            <person name="Seth-Smith MB H."/>
            <person name="Seth-Smith H."/>
        </authorList>
    </citation>
    <scope>NUCLEOTIDE SEQUENCE [LARGE SCALE GENOMIC DNA]</scope>
    <source>
        <strain evidence="15">USB-603019</strain>
    </source>
</reference>
<evidence type="ECO:0000256" key="1">
    <source>
        <dbReference type="ARBA" id="ARBA00006566"/>
    </source>
</evidence>
<evidence type="ECO:0000313" key="17">
    <source>
        <dbReference type="Proteomes" id="UP000324288"/>
    </source>
</evidence>
<dbReference type="Gene3D" id="3.30.70.890">
    <property type="entry name" value="GHMP kinase, C-terminal domain"/>
    <property type="match status" value="1"/>
</dbReference>
<dbReference type="PRINTS" id="PR00473">
    <property type="entry name" value="GALCTOKINASE"/>
</dbReference>
<dbReference type="PROSITE" id="PS00106">
    <property type="entry name" value="GALACTOKINASE"/>
    <property type="match status" value="1"/>
</dbReference>
<dbReference type="EMBL" id="LR584267">
    <property type="protein sequence ID" value="VHN99776.1"/>
    <property type="molecule type" value="Genomic_DNA"/>
</dbReference>
<dbReference type="Proteomes" id="UP000324288">
    <property type="component" value="Chromosome"/>
</dbReference>
<dbReference type="NCBIfam" id="TIGR00131">
    <property type="entry name" value="gal_kin"/>
    <property type="match status" value="1"/>
</dbReference>
<dbReference type="FunFam" id="3.30.70.890:FF:000001">
    <property type="entry name" value="Galactokinase"/>
    <property type="match status" value="1"/>
</dbReference>
<feature type="domain" description="GHMP kinase C-terminal" evidence="12">
    <location>
        <begin position="339"/>
        <end position="408"/>
    </location>
</feature>
<evidence type="ECO:0000259" key="13">
    <source>
        <dbReference type="Pfam" id="PF10509"/>
    </source>
</evidence>
<keyword evidence="7" id="KW-0460">Magnesium</keyword>
<keyword evidence="9" id="KW-0119">Carbohydrate metabolism</keyword>
<dbReference type="InterPro" id="IPR014721">
    <property type="entry name" value="Ribsml_uS5_D2-typ_fold_subgr"/>
</dbReference>
<keyword evidence="17" id="KW-1185">Reference proteome</keyword>
<dbReference type="Pfam" id="PF00288">
    <property type="entry name" value="GHMP_kinases_N"/>
    <property type="match status" value="1"/>
</dbReference>
<dbReference type="Gene3D" id="3.30.230.10">
    <property type="match status" value="1"/>
</dbReference>
<evidence type="ECO:0000256" key="8">
    <source>
        <dbReference type="ARBA" id="ARBA00023144"/>
    </source>
</evidence>
<dbReference type="STRING" id="1528099.AL705_00955"/>
<dbReference type="SUPFAM" id="SSF55060">
    <property type="entry name" value="GHMP Kinase, C-terminal domain"/>
    <property type="match status" value="1"/>
</dbReference>
<keyword evidence="3" id="KW-0479">Metal-binding</keyword>
<evidence type="ECO:0000256" key="10">
    <source>
        <dbReference type="NCBIfam" id="TIGR00131"/>
    </source>
</evidence>
<evidence type="ECO:0000256" key="3">
    <source>
        <dbReference type="ARBA" id="ARBA00022723"/>
    </source>
</evidence>
<dbReference type="Pfam" id="PF08544">
    <property type="entry name" value="GHMP_kinases_C"/>
    <property type="match status" value="1"/>
</dbReference>
<proteinExistence type="inferred from homology"/>
<name>A0A0M3TBF0_9ACTN</name>
<dbReference type="KEGG" id="cbq:AL705_00955"/>
<reference evidence="14 16" key="1">
    <citation type="journal article" date="2015" name="Genome Announc.">
        <title>Complete Genome Sequences for Two Strains of a Novel Fastidious, Partially Acid-Fast, Gram-Positive Corynebacterineae Bacterium, Derived from Human Clinical Samples.</title>
        <authorList>
            <person name="Nicholson A.C."/>
            <person name="Bell M."/>
            <person name="Humrighouse B.W."/>
            <person name="McQuiston J.R."/>
        </authorList>
    </citation>
    <scope>NUCLEOTIDE SEQUENCE [LARGE SCALE GENOMIC DNA]</scope>
    <source>
        <strain evidence="14 16">X1698</strain>
    </source>
</reference>
<dbReference type="Pfam" id="PF10509">
    <property type="entry name" value="GalKase_gal_bdg"/>
    <property type="match status" value="1"/>
</dbReference>
<dbReference type="PANTHER" id="PTHR10457">
    <property type="entry name" value="MEVALONATE KINASE/GALACTOKINASE"/>
    <property type="match status" value="1"/>
</dbReference>
<dbReference type="PROSITE" id="PS00627">
    <property type="entry name" value="GHMP_KINASES_ATP"/>
    <property type="match status" value="1"/>
</dbReference>
<keyword evidence="2" id="KW-0808">Transferase</keyword>
<evidence type="ECO:0000256" key="2">
    <source>
        <dbReference type="ARBA" id="ARBA00022679"/>
    </source>
</evidence>
<accession>A0A0M3TBF0</accession>
<evidence type="ECO:0000259" key="12">
    <source>
        <dbReference type="Pfam" id="PF08544"/>
    </source>
</evidence>
<keyword evidence="6" id="KW-0067">ATP-binding</keyword>
<dbReference type="PATRIC" id="fig|1562462.4.peg.196"/>
<feature type="domain" description="GHMP kinase N-terminal" evidence="11">
    <location>
        <begin position="119"/>
        <end position="206"/>
    </location>
</feature>
<gene>
    <name evidence="15" type="primary">galK</name>
    <name evidence="14" type="ORF">AL705_00955</name>
    <name evidence="15" type="ORF">LC603019_00199</name>
</gene>
<keyword evidence="8" id="KW-0299">Galactose metabolism</keyword>
<dbReference type="GO" id="GO:0006012">
    <property type="term" value="P:galactose metabolic process"/>
    <property type="evidence" value="ECO:0007669"/>
    <property type="project" value="UniProtKB-UniRule"/>
</dbReference>
<evidence type="ECO:0000256" key="5">
    <source>
        <dbReference type="ARBA" id="ARBA00022777"/>
    </source>
</evidence>
<dbReference type="InterPro" id="IPR006206">
    <property type="entry name" value="Mevalonate/galactokinase"/>
</dbReference>
<evidence type="ECO:0000313" key="14">
    <source>
        <dbReference type="EMBL" id="ALE18524.1"/>
    </source>
</evidence>
<evidence type="ECO:0000313" key="15">
    <source>
        <dbReference type="EMBL" id="VHN99776.1"/>
    </source>
</evidence>
<dbReference type="InterPro" id="IPR019741">
    <property type="entry name" value="Galactokinase_CS"/>
</dbReference>
<dbReference type="RefSeq" id="WP_053961419.1">
    <property type="nucleotide sequence ID" value="NZ_CAJPTR010000009.1"/>
</dbReference>
<dbReference type="InterPro" id="IPR020568">
    <property type="entry name" value="Ribosomal_Su5_D2-typ_SF"/>
</dbReference>
<dbReference type="InterPro" id="IPR019539">
    <property type="entry name" value="GalKase_N"/>
</dbReference>
<keyword evidence="5 15" id="KW-0418">Kinase</keyword>
<evidence type="ECO:0000256" key="9">
    <source>
        <dbReference type="ARBA" id="ARBA00023277"/>
    </source>
</evidence>
<dbReference type="PANTHER" id="PTHR10457:SF7">
    <property type="entry name" value="GALACTOKINASE-RELATED"/>
    <property type="match status" value="1"/>
</dbReference>
<dbReference type="GO" id="GO:0004335">
    <property type="term" value="F:galactokinase activity"/>
    <property type="evidence" value="ECO:0007669"/>
    <property type="project" value="UniProtKB-UniRule"/>
</dbReference>
<dbReference type="SUPFAM" id="SSF54211">
    <property type="entry name" value="Ribosomal protein S5 domain 2-like"/>
    <property type="match status" value="1"/>
</dbReference>
<evidence type="ECO:0000313" key="16">
    <source>
        <dbReference type="Proteomes" id="UP000068137"/>
    </source>
</evidence>
<dbReference type="InterPro" id="IPR013750">
    <property type="entry name" value="GHMP_kinase_C_dom"/>
</dbReference>
<dbReference type="PRINTS" id="PR00959">
    <property type="entry name" value="MEVGALKINASE"/>
</dbReference>
<dbReference type="InterPro" id="IPR000705">
    <property type="entry name" value="Galactokinase"/>
</dbReference>
<organism evidence="14 16">
    <name type="scientific">Lawsonella clevelandensis</name>
    <dbReference type="NCBI Taxonomy" id="1528099"/>
    <lineage>
        <taxon>Bacteria</taxon>
        <taxon>Bacillati</taxon>
        <taxon>Actinomycetota</taxon>
        <taxon>Actinomycetes</taxon>
        <taxon>Mycobacteriales</taxon>
        <taxon>Lawsonellaceae</taxon>
        <taxon>Lawsonella</taxon>
    </lineage>
</organism>
<dbReference type="InterPro" id="IPR006204">
    <property type="entry name" value="GHMP_kinase_N_dom"/>
</dbReference>
<dbReference type="EC" id="2.7.1.6" evidence="10"/>
<evidence type="ECO:0000256" key="7">
    <source>
        <dbReference type="ARBA" id="ARBA00022842"/>
    </source>
</evidence>
<dbReference type="GO" id="GO:0005829">
    <property type="term" value="C:cytosol"/>
    <property type="evidence" value="ECO:0007669"/>
    <property type="project" value="TreeGrafter"/>
</dbReference>
<dbReference type="GO" id="GO:0046872">
    <property type="term" value="F:metal ion binding"/>
    <property type="evidence" value="ECO:0007669"/>
    <property type="project" value="UniProtKB-KW"/>
</dbReference>
<dbReference type="Proteomes" id="UP000068137">
    <property type="component" value="Chromosome"/>
</dbReference>
<evidence type="ECO:0000256" key="4">
    <source>
        <dbReference type="ARBA" id="ARBA00022741"/>
    </source>
</evidence>
<dbReference type="InterPro" id="IPR006203">
    <property type="entry name" value="GHMP_knse_ATP-bd_CS"/>
</dbReference>
<reference evidence="14" key="2">
    <citation type="journal article" date="2016" name="Int. J. Syst. Evol. Microbiol.">
        <title>Lawsonella clevelandensis gen. nov., sp. nov., a new member of the suborder Corynebacterineae isolated from human abscesses.</title>
        <authorList>
            <person name="Bell M.E."/>
            <person name="Bernard K.A."/>
            <person name="Harrington S.M."/>
            <person name="Patel N.B."/>
            <person name="Tucker T.A."/>
            <person name="Metcalfe M.G."/>
            <person name="McQuiston J.R."/>
        </authorList>
    </citation>
    <scope>NUCLEOTIDE SEQUENCE</scope>
    <source>
        <strain evidence="14">X1698</strain>
    </source>
</reference>
<keyword evidence="4" id="KW-0547">Nucleotide-binding</keyword>
<dbReference type="PIRSF" id="PIRSF000530">
    <property type="entry name" value="Galactokinase"/>
    <property type="match status" value="1"/>
</dbReference>
<sequence length="435" mass="45944">MSDTFAMVSADAAAQLFADTYGYEPTGVWSAPGRVNVIGEHVDYAGGICLPFAINRRTYCAAALREDGVIRLASRLPYSRKASRWEGKLAEIGPGNPSSWPGYPAGVIWSMWQDADAIGVNLTENSGFDMVFVSDVPLAAGLSSSAAIELAAACAVFDLTGPGLESLDEGRLDEPSNHLIAACIRAENDVVGASTGGLDQSVSFRGRVGEVLELDMGENAVAEVPFDLDSNGLAILVMNTNAPHSLSDGQYASRRAVVDRVMEGLNVTAPHREHKLVDRAVEWAATQTEAEKKKGKQAWLDLVARRMRHIVTESRRTESLVQALRKGALGDPKDADAVRGLEQVGGLMTASHESLRDDYEVSCPELDSAVDAALECGAWGARMTGGGFGGSAIALINAEDVDKVEKAVLASAAQLGLATPSFLVAVPSEGAGRDK</sequence>
<evidence type="ECO:0000259" key="11">
    <source>
        <dbReference type="Pfam" id="PF00288"/>
    </source>
</evidence>
<dbReference type="EMBL" id="CP012390">
    <property type="protein sequence ID" value="ALE18524.1"/>
    <property type="molecule type" value="Genomic_DNA"/>
</dbReference>
<dbReference type="OrthoDB" id="250531at2"/>
<comment type="similarity">
    <text evidence="1">Belongs to the GHMP kinase family. GalK subfamily.</text>
</comment>
<dbReference type="AlphaFoldDB" id="A0A0M3TBF0"/>
<dbReference type="InterPro" id="IPR036554">
    <property type="entry name" value="GHMP_kinase_C_sf"/>
</dbReference>
<protein>
    <recommendedName>
        <fullName evidence="10">Galactokinase</fullName>
        <ecNumber evidence="10">2.7.1.6</ecNumber>
    </recommendedName>
</protein>
<evidence type="ECO:0000256" key="6">
    <source>
        <dbReference type="ARBA" id="ARBA00022840"/>
    </source>
</evidence>
<feature type="domain" description="Galactokinase N-terminal" evidence="13">
    <location>
        <begin position="16"/>
        <end position="63"/>
    </location>
</feature>